<dbReference type="Gene3D" id="3.40.50.720">
    <property type="entry name" value="NAD(P)-binding Rossmann-like Domain"/>
    <property type="match status" value="1"/>
</dbReference>
<gene>
    <name evidence="2" type="ORF">A7P95_03900</name>
</gene>
<organism evidence="2 3">
    <name type="scientific">Eikenella longinqua</name>
    <dbReference type="NCBI Taxonomy" id="1795827"/>
    <lineage>
        <taxon>Bacteria</taxon>
        <taxon>Pseudomonadati</taxon>
        <taxon>Pseudomonadota</taxon>
        <taxon>Betaproteobacteria</taxon>
        <taxon>Neisseriales</taxon>
        <taxon>Neisseriaceae</taxon>
        <taxon>Eikenella</taxon>
    </lineage>
</organism>
<dbReference type="RefSeq" id="WP_067591457.1">
    <property type="nucleotide sequence ID" value="NZ_LXSL01000014.1"/>
</dbReference>
<dbReference type="PANTHER" id="PTHR14097:SF7">
    <property type="entry name" value="OXIDOREDUCTASE HTATIP2"/>
    <property type="match status" value="1"/>
</dbReference>
<reference evidence="3" key="1">
    <citation type="submission" date="2016-05" db="EMBL/GenBank/DDBJ databases">
        <title>Draft genome of Corynebacterium afermentans subsp. afermentans LCDC 88199T.</title>
        <authorList>
            <person name="Bernier A.-M."/>
            <person name="Bernard K."/>
        </authorList>
    </citation>
    <scope>NUCLEOTIDE SEQUENCE [LARGE SCALE GENOMIC DNA]</scope>
    <source>
        <strain evidence="3">NML02-A-017</strain>
    </source>
</reference>
<dbReference type="STRING" id="1795827.A7P95_03900"/>
<comment type="caution">
    <text evidence="2">The sequence shown here is derived from an EMBL/GenBank/DDBJ whole genome shotgun (WGS) entry which is preliminary data.</text>
</comment>
<proteinExistence type="predicted"/>
<evidence type="ECO:0000313" key="3">
    <source>
        <dbReference type="Proteomes" id="UP000077885"/>
    </source>
</evidence>
<dbReference type="Proteomes" id="UP000077885">
    <property type="component" value="Unassembled WGS sequence"/>
</dbReference>
<feature type="domain" description="NAD(P)-binding" evidence="1">
    <location>
        <begin position="7"/>
        <end position="122"/>
    </location>
</feature>
<dbReference type="AlphaFoldDB" id="A0A1A9RX97"/>
<dbReference type="OrthoDB" id="9798632at2"/>
<evidence type="ECO:0000259" key="1">
    <source>
        <dbReference type="Pfam" id="PF13460"/>
    </source>
</evidence>
<dbReference type="InterPro" id="IPR016040">
    <property type="entry name" value="NAD(P)-bd_dom"/>
</dbReference>
<dbReference type="EMBL" id="LXSL01000014">
    <property type="protein sequence ID" value="OAM29362.1"/>
    <property type="molecule type" value="Genomic_DNA"/>
</dbReference>
<evidence type="ECO:0000313" key="2">
    <source>
        <dbReference type="EMBL" id="OAM29362.1"/>
    </source>
</evidence>
<dbReference type="PANTHER" id="PTHR14097">
    <property type="entry name" value="OXIDOREDUCTASE HTATIP2"/>
    <property type="match status" value="1"/>
</dbReference>
<accession>A0A1A9RX97</accession>
<protein>
    <submittedName>
        <fullName evidence="2">Epimerase</fullName>
    </submittedName>
</protein>
<dbReference type="InterPro" id="IPR036291">
    <property type="entry name" value="NAD(P)-bd_dom_sf"/>
</dbReference>
<sequence>MKALVIGATGATGQALLPLLAAAPQIAQIDSFGRRAPDFAHEKLHNHIIDFNNPQDWADAVRGDVVFACLGTTLKAAGSKQAQRRIDFDANLAFARAARENGVQTLVLVSAAGADPTSRIFYPRMKGELEQAVAALHFPHLLVFRPPLLIRPGSDRFGEKLAERLFAAFNAVGLLQSQRPLPVADLARAMLQAALNPPPRPVKIYPPADIRALLAKAA</sequence>
<dbReference type="SUPFAM" id="SSF51735">
    <property type="entry name" value="NAD(P)-binding Rossmann-fold domains"/>
    <property type="match status" value="1"/>
</dbReference>
<dbReference type="Pfam" id="PF13460">
    <property type="entry name" value="NAD_binding_10"/>
    <property type="match status" value="1"/>
</dbReference>
<name>A0A1A9RX97_9NEIS</name>
<keyword evidence="3" id="KW-1185">Reference proteome</keyword>